<feature type="region of interest" description="Disordered" evidence="1">
    <location>
        <begin position="122"/>
        <end position="151"/>
    </location>
</feature>
<feature type="compositionally biased region" description="Polar residues" evidence="1">
    <location>
        <begin position="422"/>
        <end position="438"/>
    </location>
</feature>
<dbReference type="Proteomes" id="UP000306102">
    <property type="component" value="Unassembled WGS sequence"/>
</dbReference>
<feature type="region of interest" description="Disordered" evidence="1">
    <location>
        <begin position="307"/>
        <end position="476"/>
    </location>
</feature>
<dbReference type="PANTHER" id="PTHR31923">
    <property type="entry name" value="BSD DOMAIN-CONTAINING PROTEIN"/>
    <property type="match status" value="1"/>
</dbReference>
<proteinExistence type="predicted"/>
<organism evidence="2 3">
    <name type="scientific">Camellia sinensis var. sinensis</name>
    <name type="common">China tea</name>
    <dbReference type="NCBI Taxonomy" id="542762"/>
    <lineage>
        <taxon>Eukaryota</taxon>
        <taxon>Viridiplantae</taxon>
        <taxon>Streptophyta</taxon>
        <taxon>Embryophyta</taxon>
        <taxon>Tracheophyta</taxon>
        <taxon>Spermatophyta</taxon>
        <taxon>Magnoliopsida</taxon>
        <taxon>eudicotyledons</taxon>
        <taxon>Gunneridae</taxon>
        <taxon>Pentapetalae</taxon>
        <taxon>asterids</taxon>
        <taxon>Ericales</taxon>
        <taxon>Theaceae</taxon>
        <taxon>Camellia</taxon>
    </lineage>
</organism>
<reference evidence="2 3" key="1">
    <citation type="journal article" date="2018" name="Proc. Natl. Acad. Sci. U.S.A.">
        <title>Draft genome sequence of Camellia sinensis var. sinensis provides insights into the evolution of the tea genome and tea quality.</title>
        <authorList>
            <person name="Wei C."/>
            <person name="Yang H."/>
            <person name="Wang S."/>
            <person name="Zhao J."/>
            <person name="Liu C."/>
            <person name="Gao L."/>
            <person name="Xia E."/>
            <person name="Lu Y."/>
            <person name="Tai Y."/>
            <person name="She G."/>
            <person name="Sun J."/>
            <person name="Cao H."/>
            <person name="Tong W."/>
            <person name="Gao Q."/>
            <person name="Li Y."/>
            <person name="Deng W."/>
            <person name="Jiang X."/>
            <person name="Wang W."/>
            <person name="Chen Q."/>
            <person name="Zhang S."/>
            <person name="Li H."/>
            <person name="Wu J."/>
            <person name="Wang P."/>
            <person name="Li P."/>
            <person name="Shi C."/>
            <person name="Zheng F."/>
            <person name="Jian J."/>
            <person name="Huang B."/>
            <person name="Shan D."/>
            <person name="Shi M."/>
            <person name="Fang C."/>
            <person name="Yue Y."/>
            <person name="Li F."/>
            <person name="Li D."/>
            <person name="Wei S."/>
            <person name="Han B."/>
            <person name="Jiang C."/>
            <person name="Yin Y."/>
            <person name="Xia T."/>
            <person name="Zhang Z."/>
            <person name="Bennetzen J.L."/>
            <person name="Zhao S."/>
            <person name="Wan X."/>
        </authorList>
    </citation>
    <scope>NUCLEOTIDE SEQUENCE [LARGE SCALE GENOMIC DNA]</scope>
    <source>
        <strain evidence="3">cv. Shuchazao</strain>
        <tissue evidence="2">Leaf</tissue>
    </source>
</reference>
<feature type="compositionally biased region" description="Polar residues" evidence="1">
    <location>
        <begin position="330"/>
        <end position="339"/>
    </location>
</feature>
<feature type="region of interest" description="Disordered" evidence="1">
    <location>
        <begin position="58"/>
        <end position="78"/>
    </location>
</feature>
<name>A0A4S4ELZ3_CAMSN</name>
<feature type="compositionally biased region" description="Acidic residues" evidence="1">
    <location>
        <begin position="387"/>
        <end position="402"/>
    </location>
</feature>
<feature type="compositionally biased region" description="Polar residues" evidence="1">
    <location>
        <begin position="18"/>
        <end position="34"/>
    </location>
</feature>
<evidence type="ECO:0000313" key="2">
    <source>
        <dbReference type="EMBL" id="THG17214.1"/>
    </source>
</evidence>
<dbReference type="EMBL" id="SDRB02003636">
    <property type="protein sequence ID" value="THG17214.1"/>
    <property type="molecule type" value="Genomic_DNA"/>
</dbReference>
<feature type="compositionally biased region" description="Acidic residues" evidence="1">
    <location>
        <begin position="127"/>
        <end position="147"/>
    </location>
</feature>
<dbReference type="PANTHER" id="PTHR31923:SF9">
    <property type="entry name" value="BSD DOMAIN-CONTAINING PROTEIN"/>
    <property type="match status" value="1"/>
</dbReference>
<protein>
    <submittedName>
        <fullName evidence="2">Uncharacterized protein</fullName>
    </submittedName>
</protein>
<sequence length="476" mass="52129">MSSWLSISLPNPFKSDDQNLSPPSQHSTPSSGDHSPTVGVKEDLSVLGQTIGRQLRGVAAFLAPPPPPQPPPDSSSQTLVGIRNDLVEIGGSFKSSLSLLSSNKAVSEISRLASNLLQFETIQANEVEGDDEDEDEDEDEDDEDDGSEVAGVTDEVLHFVQEISSRSEFWTDFPLSLDNGNPSCSILQLNSIPKWILLLNPLLHNGKLEVIMAFLWSNRANTALLEALILGKVYTPMIPSLNFVMSDAQKEHASTVEDLVPNFAALRHQTCSSLSIITNWNIFETEADVIVEARRILLQKLHENRNTPVEETSDDSPTINLSQEGERADNTQGHDSPSQGKEVLAESASEERDVKIHHENTDQWLEEEDVDDAPTSSAADAQKQPETEEDVSFSDLEDDDNDLSGRLSSRFKPSGHERVASPNGSNEWVRLNESSGTRDSGLKNMGSTSREKDSEGEDSNDWLTVDDVDSDSVVAV</sequence>
<comment type="caution">
    <text evidence="2">The sequence shown here is derived from an EMBL/GenBank/DDBJ whole genome shotgun (WGS) entry which is preliminary data.</text>
</comment>
<evidence type="ECO:0000313" key="3">
    <source>
        <dbReference type="Proteomes" id="UP000306102"/>
    </source>
</evidence>
<dbReference type="STRING" id="542762.A0A4S4ELZ3"/>
<gene>
    <name evidence="2" type="ORF">TEA_013538</name>
</gene>
<feature type="compositionally biased region" description="Pro residues" evidence="1">
    <location>
        <begin position="63"/>
        <end position="73"/>
    </location>
</feature>
<evidence type="ECO:0000256" key="1">
    <source>
        <dbReference type="SAM" id="MobiDB-lite"/>
    </source>
</evidence>
<accession>A0A4S4ELZ3</accession>
<feature type="region of interest" description="Disordered" evidence="1">
    <location>
        <begin position="1"/>
        <end position="41"/>
    </location>
</feature>
<feature type="compositionally biased region" description="Polar residues" evidence="1">
    <location>
        <begin position="307"/>
        <end position="323"/>
    </location>
</feature>
<feature type="compositionally biased region" description="Acidic residues" evidence="1">
    <location>
        <begin position="454"/>
        <end position="470"/>
    </location>
</feature>
<feature type="compositionally biased region" description="Basic and acidic residues" evidence="1">
    <location>
        <begin position="349"/>
        <end position="361"/>
    </location>
</feature>
<dbReference type="AlphaFoldDB" id="A0A4S4ELZ3"/>
<keyword evidence="3" id="KW-1185">Reference proteome</keyword>